<reference evidence="1" key="1">
    <citation type="submission" date="2022-05" db="EMBL/GenBank/DDBJ databases">
        <title>Chromosome-level genome of Chaenocephalus aceratus.</title>
        <authorList>
            <person name="Park H."/>
        </authorList>
    </citation>
    <scope>NUCLEOTIDE SEQUENCE</scope>
    <source>
        <strain evidence="1">KU_202001</strain>
    </source>
</reference>
<evidence type="ECO:0000313" key="2">
    <source>
        <dbReference type="Proteomes" id="UP001057452"/>
    </source>
</evidence>
<gene>
    <name evidence="1" type="ORF">KUCAC02_023172</name>
</gene>
<dbReference type="Proteomes" id="UP001057452">
    <property type="component" value="Chromosome 4"/>
</dbReference>
<sequence length="70" mass="7762">MSRSGSSLSVRMSDIAVDDIRPLFVNFCKRMSVEQWDLLDQGLLDAVKMIVAEHGFAVCQFGDGSLASYF</sequence>
<comment type="caution">
    <text evidence="1">The sequence shown here is derived from an EMBL/GenBank/DDBJ whole genome shotgun (WGS) entry which is preliminary data.</text>
</comment>
<keyword evidence="2" id="KW-1185">Reference proteome</keyword>
<protein>
    <submittedName>
        <fullName evidence="1">Uncharacterized protein</fullName>
    </submittedName>
</protein>
<dbReference type="EMBL" id="CM043788">
    <property type="protein sequence ID" value="KAI4829110.1"/>
    <property type="molecule type" value="Genomic_DNA"/>
</dbReference>
<name>A0ACB9XPA2_CHAAC</name>
<accession>A0ACB9XPA2</accession>
<evidence type="ECO:0000313" key="1">
    <source>
        <dbReference type="EMBL" id="KAI4829110.1"/>
    </source>
</evidence>
<proteinExistence type="predicted"/>
<organism evidence="1 2">
    <name type="scientific">Chaenocephalus aceratus</name>
    <name type="common">Blackfin icefish</name>
    <name type="synonym">Chaenichthys aceratus</name>
    <dbReference type="NCBI Taxonomy" id="36190"/>
    <lineage>
        <taxon>Eukaryota</taxon>
        <taxon>Metazoa</taxon>
        <taxon>Chordata</taxon>
        <taxon>Craniata</taxon>
        <taxon>Vertebrata</taxon>
        <taxon>Euteleostomi</taxon>
        <taxon>Actinopterygii</taxon>
        <taxon>Neopterygii</taxon>
        <taxon>Teleostei</taxon>
        <taxon>Neoteleostei</taxon>
        <taxon>Acanthomorphata</taxon>
        <taxon>Eupercaria</taxon>
        <taxon>Perciformes</taxon>
        <taxon>Notothenioidei</taxon>
        <taxon>Channichthyidae</taxon>
        <taxon>Chaenocephalus</taxon>
    </lineage>
</organism>